<evidence type="ECO:0000313" key="9">
    <source>
        <dbReference type="Proteomes" id="UP000220840"/>
    </source>
</evidence>
<dbReference type="InterPro" id="IPR004089">
    <property type="entry name" value="MCPsignal_dom"/>
</dbReference>
<proteinExistence type="inferred from homology"/>
<sequence length="459" mass="50334">MFMKNKRLTIRSKIIASYLILLIFMLSIASVCVLQLKNVTKELTEIQSIINNAAVQTMTKQNMRKSITLVEETVSNCTSKAITISIVAILIAIILAIIISKSVVGPLKKLNKFANAIKAGDLTAKLNGKYDKEISEVIESLNNAIEANRNMVNDIHKSSFSLFESNTKVSSLVDTIDNKMEVVNSATRTIANEVEQLTAVSEEVNASTSEIKDKVENLSNVAENHAKEAENIKEKAVKVRIQGEQAVENAKNIYSEKINNVTKAIEQGKIVDEIKIMAEAIAGVSEQTNLLALNAAIEAARAGEAGKGFAVVAEEVKKLAEESGDNVKKIQIIIEDVKQAFDNLSEQSKGLLSFLEVDVNRDYKLLIETAKSYEEDSTLITAMSQNVRDVSKSINEVINQISQGIEVVSKTALETSSKSQAIIENVDEVGTQVEDIILQVQEESKLSEKLEEVVNVYTI</sequence>
<dbReference type="Pfam" id="PF00015">
    <property type="entry name" value="MCPsignal"/>
    <property type="match status" value="1"/>
</dbReference>
<dbReference type="PANTHER" id="PTHR32089">
    <property type="entry name" value="METHYL-ACCEPTING CHEMOTAXIS PROTEIN MCPB"/>
    <property type="match status" value="1"/>
</dbReference>
<dbReference type="GO" id="GO:0016020">
    <property type="term" value="C:membrane"/>
    <property type="evidence" value="ECO:0007669"/>
    <property type="project" value="InterPro"/>
</dbReference>
<dbReference type="OrthoDB" id="9763018at2"/>
<feature type="coiled-coil region" evidence="4">
    <location>
        <begin position="212"/>
        <end position="242"/>
    </location>
</feature>
<keyword evidence="5" id="KW-0812">Transmembrane</keyword>
<dbReference type="EMBL" id="PDCJ01000001">
    <property type="protein sequence ID" value="PEG31503.1"/>
    <property type="molecule type" value="Genomic_DNA"/>
</dbReference>
<evidence type="ECO:0000259" key="6">
    <source>
        <dbReference type="PROSITE" id="PS50111"/>
    </source>
</evidence>
<dbReference type="Pfam" id="PF00672">
    <property type="entry name" value="HAMP"/>
    <property type="match status" value="1"/>
</dbReference>
<dbReference type="SMART" id="SM00283">
    <property type="entry name" value="MA"/>
    <property type="match status" value="1"/>
</dbReference>
<dbReference type="PROSITE" id="PS50111">
    <property type="entry name" value="CHEMOTAXIS_TRANSDUC_2"/>
    <property type="match status" value="1"/>
</dbReference>
<keyword evidence="5" id="KW-1133">Transmembrane helix</keyword>
<dbReference type="CDD" id="cd06225">
    <property type="entry name" value="HAMP"/>
    <property type="match status" value="1"/>
</dbReference>
<comment type="caution">
    <text evidence="8">The sequence shown here is derived from an EMBL/GenBank/DDBJ whole genome shotgun (WGS) entry which is preliminary data.</text>
</comment>
<keyword evidence="4" id="KW-0175">Coiled coil</keyword>
<feature type="transmembrane region" description="Helical" evidence="5">
    <location>
        <begin position="81"/>
        <end position="99"/>
    </location>
</feature>
<dbReference type="SUPFAM" id="SSF58104">
    <property type="entry name" value="Methyl-accepting chemotaxis protein (MCP) signaling domain"/>
    <property type="match status" value="1"/>
</dbReference>
<dbReference type="InterPro" id="IPR003660">
    <property type="entry name" value="HAMP_dom"/>
</dbReference>
<gene>
    <name evidence="8" type="ORF">CQ394_07290</name>
</gene>
<keyword evidence="9" id="KW-1185">Reference proteome</keyword>
<feature type="domain" description="Methyl-accepting transducer" evidence="6">
    <location>
        <begin position="165"/>
        <end position="430"/>
    </location>
</feature>
<organism evidence="8 9">
    <name type="scientific">Clostridium neonatale</name>
    <dbReference type="NCBI Taxonomy" id="137838"/>
    <lineage>
        <taxon>Bacteria</taxon>
        <taxon>Bacillati</taxon>
        <taxon>Bacillota</taxon>
        <taxon>Clostridia</taxon>
        <taxon>Eubacteriales</taxon>
        <taxon>Clostridiaceae</taxon>
        <taxon>Clostridium</taxon>
    </lineage>
</organism>
<protein>
    <submittedName>
        <fullName evidence="8">Methyl-accepting chemotaxis protein</fullName>
    </submittedName>
</protein>
<reference evidence="8 9" key="1">
    <citation type="submission" date="2017-10" db="EMBL/GenBank/DDBJ databases">
        <title>Effective Description of Clostridium neonatale sp. nov. linked to necrotizing enterocolitis in neonates and a clarification of species assignable to the genus Clostridium (Prazmowski 1880) emend. Lawson and Rainey 2016.</title>
        <authorList>
            <person name="Bernard K."/>
            <person name="Burdz T."/>
            <person name="Wiebe D."/>
            <person name="Balcewich B."/>
            <person name="Alfa M."/>
            <person name="Bernier A.-M."/>
        </authorList>
    </citation>
    <scope>NUCLEOTIDE SEQUENCE [LARGE SCALE GENOMIC DNA]</scope>
    <source>
        <strain evidence="8 9">LCDC99A005</strain>
    </source>
</reference>
<accession>A0A2A7MJ53</accession>
<evidence type="ECO:0000313" key="8">
    <source>
        <dbReference type="EMBL" id="PEG31503.1"/>
    </source>
</evidence>
<dbReference type="GO" id="GO:0007165">
    <property type="term" value="P:signal transduction"/>
    <property type="evidence" value="ECO:0007669"/>
    <property type="project" value="UniProtKB-KW"/>
</dbReference>
<keyword evidence="5" id="KW-0472">Membrane</keyword>
<evidence type="ECO:0000256" key="1">
    <source>
        <dbReference type="ARBA" id="ARBA00023224"/>
    </source>
</evidence>
<evidence type="ECO:0000256" key="3">
    <source>
        <dbReference type="PROSITE-ProRule" id="PRU00284"/>
    </source>
</evidence>
<dbReference type="PANTHER" id="PTHR32089:SF112">
    <property type="entry name" value="LYSOZYME-LIKE PROTEIN-RELATED"/>
    <property type="match status" value="1"/>
</dbReference>
<feature type="domain" description="HAMP" evidence="7">
    <location>
        <begin position="101"/>
        <end position="153"/>
    </location>
</feature>
<evidence type="ECO:0000256" key="5">
    <source>
        <dbReference type="SAM" id="Phobius"/>
    </source>
</evidence>
<evidence type="ECO:0000256" key="2">
    <source>
        <dbReference type="ARBA" id="ARBA00029447"/>
    </source>
</evidence>
<dbReference type="Gene3D" id="6.10.340.10">
    <property type="match status" value="1"/>
</dbReference>
<dbReference type="AlphaFoldDB" id="A0A2A7MJ53"/>
<evidence type="ECO:0000256" key="4">
    <source>
        <dbReference type="SAM" id="Coils"/>
    </source>
</evidence>
<dbReference type="Gene3D" id="1.10.287.950">
    <property type="entry name" value="Methyl-accepting chemotaxis protein"/>
    <property type="match status" value="1"/>
</dbReference>
<dbReference type="PROSITE" id="PS50885">
    <property type="entry name" value="HAMP"/>
    <property type="match status" value="1"/>
</dbReference>
<name>A0A2A7MJ53_9CLOT</name>
<comment type="similarity">
    <text evidence="2">Belongs to the methyl-accepting chemotaxis (MCP) protein family.</text>
</comment>
<dbReference type="STRING" id="137838.GCA_001458595_02927"/>
<keyword evidence="1 3" id="KW-0807">Transducer</keyword>
<dbReference type="Proteomes" id="UP000220840">
    <property type="component" value="Unassembled WGS sequence"/>
</dbReference>
<evidence type="ECO:0000259" key="7">
    <source>
        <dbReference type="PROSITE" id="PS50885"/>
    </source>
</evidence>